<dbReference type="Pfam" id="PF00078">
    <property type="entry name" value="RVT_1"/>
    <property type="match status" value="1"/>
</dbReference>
<dbReference type="InterPro" id="IPR005135">
    <property type="entry name" value="Endo/exonuclease/phosphatase"/>
</dbReference>
<dbReference type="Proteomes" id="UP000719412">
    <property type="component" value="Unassembled WGS sequence"/>
</dbReference>
<dbReference type="CDD" id="cd09076">
    <property type="entry name" value="L1-EN"/>
    <property type="match status" value="1"/>
</dbReference>
<dbReference type="CDD" id="cd01650">
    <property type="entry name" value="RT_nLTR_like"/>
    <property type="match status" value="1"/>
</dbReference>
<evidence type="ECO:0000256" key="4">
    <source>
        <dbReference type="ARBA" id="ARBA00022989"/>
    </source>
</evidence>
<feature type="region of interest" description="Disordered" evidence="7">
    <location>
        <begin position="349"/>
        <end position="396"/>
    </location>
</feature>
<keyword evidence="4 8" id="KW-1133">Transmembrane helix</keyword>
<feature type="transmembrane region" description="Helical" evidence="8">
    <location>
        <begin position="92"/>
        <end position="112"/>
    </location>
</feature>
<name>A0A8J6HF73_TENMO</name>
<protein>
    <recommendedName>
        <fullName evidence="10">Reverse transcriptase domain-containing protein</fullName>
    </recommendedName>
</protein>
<dbReference type="InterPro" id="IPR007603">
    <property type="entry name" value="Choline_transptr-like"/>
</dbReference>
<feature type="coiled-coil region" evidence="6">
    <location>
        <begin position="208"/>
        <end position="235"/>
    </location>
</feature>
<reference evidence="11" key="1">
    <citation type="journal article" date="2020" name="J Insects Food Feed">
        <title>The yellow mealworm (Tenebrio molitor) genome: a resource for the emerging insects as food and feed industry.</title>
        <authorList>
            <person name="Eriksson T."/>
            <person name="Andere A."/>
            <person name="Kelstrup H."/>
            <person name="Emery V."/>
            <person name="Picard C."/>
        </authorList>
    </citation>
    <scope>NUCLEOTIDE SEQUENCE</scope>
    <source>
        <strain evidence="11">Stoneville</strain>
        <tissue evidence="11">Whole head</tissue>
    </source>
</reference>
<proteinExistence type="inferred from homology"/>
<evidence type="ECO:0000313" key="11">
    <source>
        <dbReference type="EMBL" id="KAH0813559.1"/>
    </source>
</evidence>
<evidence type="ECO:0000256" key="3">
    <source>
        <dbReference type="ARBA" id="ARBA00022692"/>
    </source>
</evidence>
<feature type="domain" description="Reverse transcriptase" evidence="10">
    <location>
        <begin position="716"/>
        <end position="940"/>
    </location>
</feature>
<feature type="transmembrane region" description="Helical" evidence="8">
    <location>
        <begin position="186"/>
        <end position="209"/>
    </location>
</feature>
<keyword evidence="12" id="KW-1185">Reference proteome</keyword>
<evidence type="ECO:0000256" key="1">
    <source>
        <dbReference type="ARBA" id="ARBA00004141"/>
    </source>
</evidence>
<comment type="subcellular location">
    <subcellularLocation>
        <location evidence="1">Membrane</location>
        <topology evidence="1">Multi-pass membrane protein</topology>
    </subcellularLocation>
</comment>
<reference evidence="11" key="2">
    <citation type="submission" date="2021-08" db="EMBL/GenBank/DDBJ databases">
        <authorList>
            <person name="Eriksson T."/>
        </authorList>
    </citation>
    <scope>NUCLEOTIDE SEQUENCE</scope>
    <source>
        <strain evidence="11">Stoneville</strain>
        <tissue evidence="11">Whole head</tissue>
    </source>
</reference>
<dbReference type="GO" id="GO:0003824">
    <property type="term" value="F:catalytic activity"/>
    <property type="evidence" value="ECO:0007669"/>
    <property type="project" value="InterPro"/>
</dbReference>
<dbReference type="PANTHER" id="PTHR19446">
    <property type="entry name" value="REVERSE TRANSCRIPTASES"/>
    <property type="match status" value="1"/>
</dbReference>
<keyword evidence="9" id="KW-0732">Signal</keyword>
<organism evidence="11 12">
    <name type="scientific">Tenebrio molitor</name>
    <name type="common">Yellow mealworm beetle</name>
    <dbReference type="NCBI Taxonomy" id="7067"/>
    <lineage>
        <taxon>Eukaryota</taxon>
        <taxon>Metazoa</taxon>
        <taxon>Ecdysozoa</taxon>
        <taxon>Arthropoda</taxon>
        <taxon>Hexapoda</taxon>
        <taxon>Insecta</taxon>
        <taxon>Pterygota</taxon>
        <taxon>Neoptera</taxon>
        <taxon>Endopterygota</taxon>
        <taxon>Coleoptera</taxon>
        <taxon>Polyphaga</taxon>
        <taxon>Cucujiformia</taxon>
        <taxon>Tenebrionidae</taxon>
        <taxon>Tenebrio</taxon>
    </lineage>
</organism>
<keyword evidence="3 8" id="KW-0812">Transmembrane</keyword>
<dbReference type="InterPro" id="IPR036691">
    <property type="entry name" value="Endo/exonu/phosph_ase_sf"/>
</dbReference>
<dbReference type="Pfam" id="PF04515">
    <property type="entry name" value="Choline_transpo"/>
    <property type="match status" value="1"/>
</dbReference>
<evidence type="ECO:0000256" key="7">
    <source>
        <dbReference type="SAM" id="MobiDB-lite"/>
    </source>
</evidence>
<dbReference type="InterPro" id="IPR000477">
    <property type="entry name" value="RT_dom"/>
</dbReference>
<evidence type="ECO:0000259" key="10">
    <source>
        <dbReference type="PROSITE" id="PS50878"/>
    </source>
</evidence>
<keyword evidence="5 8" id="KW-0472">Membrane</keyword>
<dbReference type="GO" id="GO:0071897">
    <property type="term" value="P:DNA biosynthetic process"/>
    <property type="evidence" value="ECO:0007669"/>
    <property type="project" value="UniProtKB-ARBA"/>
</dbReference>
<dbReference type="EMBL" id="JABDTM020025165">
    <property type="protein sequence ID" value="KAH0813559.1"/>
    <property type="molecule type" value="Genomic_DNA"/>
</dbReference>
<dbReference type="GO" id="GO:0022857">
    <property type="term" value="F:transmembrane transporter activity"/>
    <property type="evidence" value="ECO:0007669"/>
    <property type="project" value="InterPro"/>
</dbReference>
<accession>A0A8J6HF73</accession>
<dbReference type="AlphaFoldDB" id="A0A8J6HF73"/>
<comment type="caution">
    <text evidence="11">The sequence shown here is derived from an EMBL/GenBank/DDBJ whole genome shotgun (WGS) entry which is preliminary data.</text>
</comment>
<evidence type="ECO:0000256" key="9">
    <source>
        <dbReference type="SAM" id="SignalP"/>
    </source>
</evidence>
<dbReference type="SUPFAM" id="SSF56219">
    <property type="entry name" value="DNase I-like"/>
    <property type="match status" value="1"/>
</dbReference>
<dbReference type="GO" id="GO:0016020">
    <property type="term" value="C:membrane"/>
    <property type="evidence" value="ECO:0007669"/>
    <property type="project" value="UniProtKB-SubCell"/>
</dbReference>
<gene>
    <name evidence="11" type="ORF">GEV33_009232</name>
</gene>
<evidence type="ECO:0000256" key="2">
    <source>
        <dbReference type="ARBA" id="ARBA00007168"/>
    </source>
</evidence>
<evidence type="ECO:0000256" key="6">
    <source>
        <dbReference type="SAM" id="Coils"/>
    </source>
</evidence>
<dbReference type="InterPro" id="IPR043502">
    <property type="entry name" value="DNA/RNA_pol_sf"/>
</dbReference>
<dbReference type="PROSITE" id="PS50878">
    <property type="entry name" value="RT_POL"/>
    <property type="match status" value="1"/>
</dbReference>
<dbReference type="SUPFAM" id="SSF56672">
    <property type="entry name" value="DNA/RNA polymerases"/>
    <property type="match status" value="1"/>
</dbReference>
<keyword evidence="6" id="KW-0175">Coiled coil</keyword>
<evidence type="ECO:0000256" key="8">
    <source>
        <dbReference type="SAM" id="Phobius"/>
    </source>
</evidence>
<comment type="similarity">
    <text evidence="2">Belongs to the CTL (choline transporter-like) family.</text>
</comment>
<feature type="compositionally biased region" description="Basic residues" evidence="7">
    <location>
        <begin position="383"/>
        <end position="396"/>
    </location>
</feature>
<evidence type="ECO:0000256" key="5">
    <source>
        <dbReference type="ARBA" id="ARBA00023136"/>
    </source>
</evidence>
<feature type="signal peptide" evidence="9">
    <location>
        <begin position="1"/>
        <end position="19"/>
    </location>
</feature>
<evidence type="ECO:0000313" key="12">
    <source>
        <dbReference type="Proteomes" id="UP000719412"/>
    </source>
</evidence>
<sequence>MVTSMVFLAALLSTHQTLEKVTHLNNTYEYVNTTLSEAAITYMVLIAIWIIALANGCQCMVVGGSVAAYYFARDKSTLKYPVLHSIFMLMRYHLGTVAFGSLFITIVTVARVSVDFLDEHDKCKQVVRVLQCCTTCLEGFVDYIAKRAYIQTAIHGKPLFKSGKRAARLLWANLMDTISLDVVGEFIMICALILLTVVTAGIGITVHIVNWEKEKLDLEEKITKTEEKIEKLEKDKIRNNLIVTGMRMDTEDEELLRNTMEKMINKELSLNVKVKKVYKIGQDKYNVEMNKWNEKLMVLKTKGKLRGKEIYIDSALTLTEREIQKNIRDFAKKKRINGVTAREKLRLQKTEKRYKRHNKDDKAKKRTTQTERDKQTEPTNLGKRAKKSNKKGKMNKKTIRLGTWNVRTMLAPGKMSETAREMRRYKIEIFAIQETRWPGKGKIDKMNYTLYYAGEKKQGKNGTAFLVGGGIRNKIMQYEAVDGRISWIRIKNKQANITMINAYAPTENSKEEEKTKFYDKLEKVCEKVKRNDILMIVGDFNAKIWKGERNEGVAGKETIHDTTNNNGAKICDLAAATNTFIVSTQYRHKREHKITWMIPGGTEGNQIDHMLISKRWKRIIQDVRTYRGANVDSDHLLVVAKVRMKVVKLTGGRRKKEKVEMEDSNNEDDAPSYDEYMEIIAQLKTKKAAGPDQISNELIKQGRHELLSRVYRILVAVWESDTMPEKWKTGLLIPLLKKGDPTQCSNYRGIMLLNTTYKILTSIIRKRLTEYTETKLGEYQNGFRKGKSTIDAIHVISQIIEKSYEYDIELHILFIDFKQAFDNINRRSLVEEMQQMQIPEKLIKLTKMTMDNSRARISTTEGVTNEINIERGVRQRDALSTTLFNIALDGAIKAAGLDRAITRKQCDSLLQTKRTSGYLKEKYLEKLQGQEEQKKGNTGH</sequence>
<dbReference type="Gene3D" id="3.60.10.10">
    <property type="entry name" value="Endonuclease/exonuclease/phosphatase"/>
    <property type="match status" value="1"/>
</dbReference>
<dbReference type="Pfam" id="PF14529">
    <property type="entry name" value="Exo_endo_phos_2"/>
    <property type="match status" value="1"/>
</dbReference>
<feature type="transmembrane region" description="Helical" evidence="8">
    <location>
        <begin position="40"/>
        <end position="71"/>
    </location>
</feature>
<feature type="chain" id="PRO_5035195085" description="Reverse transcriptase domain-containing protein" evidence="9">
    <location>
        <begin position="20"/>
        <end position="940"/>
    </location>
</feature>
<feature type="compositionally biased region" description="Basic and acidic residues" evidence="7">
    <location>
        <begin position="358"/>
        <end position="376"/>
    </location>
</feature>